<feature type="domain" description="PorZ N-terminal beta-propeller" evidence="2">
    <location>
        <begin position="49"/>
        <end position="205"/>
    </location>
</feature>
<evidence type="ECO:0000313" key="4">
    <source>
        <dbReference type="Proteomes" id="UP001319080"/>
    </source>
</evidence>
<feature type="chain" id="PRO_5043017596" evidence="1">
    <location>
        <begin position="23"/>
        <end position="732"/>
    </location>
</feature>
<comment type="caution">
    <text evidence="3">The sequence shown here is derived from an EMBL/GenBank/DDBJ whole genome shotgun (WGS) entry which is preliminary data.</text>
</comment>
<dbReference type="Gene3D" id="2.130.10.10">
    <property type="entry name" value="YVTN repeat-like/Quinoprotein amine dehydrogenase"/>
    <property type="match status" value="1"/>
</dbReference>
<dbReference type="NCBIfam" id="TIGR04183">
    <property type="entry name" value="Por_Secre_tail"/>
    <property type="match status" value="1"/>
</dbReference>
<dbReference type="SUPFAM" id="SSF63825">
    <property type="entry name" value="YWTD domain"/>
    <property type="match status" value="1"/>
</dbReference>
<keyword evidence="1" id="KW-0732">Signal</keyword>
<sequence length="732" mass="78169">MKDFRYFFCWAAVLLPTLWATAQDIPLGTWRVHASFHAIAAITADDAHVYGASANAIMIFAREDKSLSVISKLDGLHGGTITAIQADATTKQLLIAYDDGVIDILWNNTLKTLDPLRQSTITGSRRINHILVQGSLAYLSTDFGVLVLDLPRAEVKETWRDLGNTGNTLKINAAAVREDSIFLATEKGVLAGRVSSNLLDFRNWRHFDSGELNAAAKTVAIFQGSLYAALDTHGLYRYTAGSWIKESIFAGSTFQAVSATSEALLVIESGKIWRFTGTGEPTPITDVLIQQPLTLAENRGKYWIGDGLNGLLSDDTGAFQQYLPNGPAGPPASRLTYAGGVIYAVSGGYSAARQPLNRAGIINKFEQGTWSATTATLPDITDVAVDIHTSTVYAASFQGGLEVNQGGNIKVLAAGNSPLKSDGTAVKVTALAPATEGLWVANYGTSTPLHLLKPDNTWESVTAPFAAARYPIDLALDPFGYVWAVLDPEVDGGILVYDLATGGSEYITETAGSGALPNRSVLTAVTDRDGLVWTGTAAGVSYFFDPTNDASRPIFESRFLLRDDQVTSIAIDGGNRKWMGTSRGVWLFNPTGEALVHHFTTANSPLLSDNILDIEINAQTGEVFFATDKGLVSFRGDATEGTAVFQQVKIFPNPVTSAFMGTVAINGLATDAVVKITDISGKMVWQTQAQGGTASWNVQDYHGKRAATGIYLVFASTPDGSESAVGKIAVID</sequence>
<keyword evidence="4" id="KW-1185">Reference proteome</keyword>
<dbReference type="EMBL" id="JAHESE010000016">
    <property type="protein sequence ID" value="MBT1709784.1"/>
    <property type="molecule type" value="Genomic_DNA"/>
</dbReference>
<reference evidence="3 4" key="1">
    <citation type="submission" date="2021-05" db="EMBL/GenBank/DDBJ databases">
        <title>A Polyphasic approach of four new species of the genus Ohtaekwangia: Ohtaekwangia histidinii sp. nov., Ohtaekwangia cretensis sp. nov., Ohtaekwangia indiensis sp. nov., Ohtaekwangia reichenbachii sp. nov. from diverse environment.</title>
        <authorList>
            <person name="Octaviana S."/>
        </authorList>
    </citation>
    <scope>NUCLEOTIDE SEQUENCE [LARGE SCALE GENOMIC DNA]</scope>
    <source>
        <strain evidence="3 4">PWU5</strain>
    </source>
</reference>
<dbReference type="RefSeq" id="WP_254085362.1">
    <property type="nucleotide sequence ID" value="NZ_JAHESE010000016.1"/>
</dbReference>
<dbReference type="AlphaFoldDB" id="A0AAP2GQY7"/>
<feature type="signal peptide" evidence="1">
    <location>
        <begin position="1"/>
        <end position="22"/>
    </location>
</feature>
<evidence type="ECO:0000313" key="3">
    <source>
        <dbReference type="EMBL" id="MBT1709784.1"/>
    </source>
</evidence>
<accession>A0AAP2GQY7</accession>
<evidence type="ECO:0000259" key="2">
    <source>
        <dbReference type="Pfam" id="PF21544"/>
    </source>
</evidence>
<dbReference type="SUPFAM" id="SSF50978">
    <property type="entry name" value="WD40 repeat-like"/>
    <property type="match status" value="1"/>
</dbReference>
<dbReference type="InterPro" id="IPR036322">
    <property type="entry name" value="WD40_repeat_dom_sf"/>
</dbReference>
<gene>
    <name evidence="3" type="ORF">KK062_16185</name>
</gene>
<protein>
    <submittedName>
        <fullName evidence="3">T9SS type A sorting domain-containing protein</fullName>
    </submittedName>
</protein>
<dbReference type="InterPro" id="IPR015943">
    <property type="entry name" value="WD40/YVTN_repeat-like_dom_sf"/>
</dbReference>
<proteinExistence type="predicted"/>
<dbReference type="Proteomes" id="UP001319080">
    <property type="component" value="Unassembled WGS sequence"/>
</dbReference>
<dbReference type="InterPro" id="IPR048954">
    <property type="entry name" value="PorZ_N"/>
</dbReference>
<dbReference type="InterPro" id="IPR026444">
    <property type="entry name" value="Secre_tail"/>
</dbReference>
<evidence type="ECO:0000256" key="1">
    <source>
        <dbReference type="SAM" id="SignalP"/>
    </source>
</evidence>
<dbReference type="Pfam" id="PF21544">
    <property type="entry name" value="PorZ_N_b_propeller"/>
    <property type="match status" value="1"/>
</dbReference>
<name>A0AAP2GQY7_9BACT</name>
<organism evidence="3 4">
    <name type="scientific">Dawidia cretensis</name>
    <dbReference type="NCBI Taxonomy" id="2782350"/>
    <lineage>
        <taxon>Bacteria</taxon>
        <taxon>Pseudomonadati</taxon>
        <taxon>Bacteroidota</taxon>
        <taxon>Cytophagia</taxon>
        <taxon>Cytophagales</taxon>
        <taxon>Chryseotaleaceae</taxon>
        <taxon>Dawidia</taxon>
    </lineage>
</organism>